<keyword evidence="2" id="KW-1185">Reference proteome</keyword>
<dbReference type="EMBL" id="QGKV02000832">
    <property type="protein sequence ID" value="KAF3550066.1"/>
    <property type="molecule type" value="Genomic_DNA"/>
</dbReference>
<gene>
    <name evidence="1" type="ORF">DY000_02004535</name>
</gene>
<evidence type="ECO:0000313" key="2">
    <source>
        <dbReference type="Proteomes" id="UP000266723"/>
    </source>
</evidence>
<name>A0ABQ7CEN0_BRACR</name>
<dbReference type="Proteomes" id="UP000266723">
    <property type="component" value="Unassembled WGS sequence"/>
</dbReference>
<accession>A0ABQ7CEN0</accession>
<proteinExistence type="predicted"/>
<organism evidence="1 2">
    <name type="scientific">Brassica cretica</name>
    <name type="common">Mustard</name>
    <dbReference type="NCBI Taxonomy" id="69181"/>
    <lineage>
        <taxon>Eukaryota</taxon>
        <taxon>Viridiplantae</taxon>
        <taxon>Streptophyta</taxon>
        <taxon>Embryophyta</taxon>
        <taxon>Tracheophyta</taxon>
        <taxon>Spermatophyta</taxon>
        <taxon>Magnoliopsida</taxon>
        <taxon>eudicotyledons</taxon>
        <taxon>Gunneridae</taxon>
        <taxon>Pentapetalae</taxon>
        <taxon>rosids</taxon>
        <taxon>malvids</taxon>
        <taxon>Brassicales</taxon>
        <taxon>Brassicaceae</taxon>
        <taxon>Brassiceae</taxon>
        <taxon>Brassica</taxon>
    </lineage>
</organism>
<sequence length="117" mass="13274">MRTNGHADNHCQAGVEVTEQQLQISFSFRIGSIDLLKEDMLQGDPGAKEEGNTLTAMVYMMKSLNTTPDRNPLNINIIKAVETNPSYMLYLLPLSSETSNRVRYVFFTLCNFLFHLL</sequence>
<evidence type="ECO:0000313" key="1">
    <source>
        <dbReference type="EMBL" id="KAF3550066.1"/>
    </source>
</evidence>
<comment type="caution">
    <text evidence="1">The sequence shown here is derived from an EMBL/GenBank/DDBJ whole genome shotgun (WGS) entry which is preliminary data.</text>
</comment>
<protein>
    <submittedName>
        <fullName evidence="1">Uncharacterized protein</fullName>
    </submittedName>
</protein>
<reference evidence="1 2" key="1">
    <citation type="journal article" date="2020" name="BMC Genomics">
        <title>Intraspecific diversification of the crop wild relative Brassica cretica Lam. using demographic model selection.</title>
        <authorList>
            <person name="Kioukis A."/>
            <person name="Michalopoulou V.A."/>
            <person name="Briers L."/>
            <person name="Pirintsos S."/>
            <person name="Studholme D.J."/>
            <person name="Pavlidis P."/>
            <person name="Sarris P.F."/>
        </authorList>
    </citation>
    <scope>NUCLEOTIDE SEQUENCE [LARGE SCALE GENOMIC DNA]</scope>
    <source>
        <strain evidence="2">cv. PFS-1207/04</strain>
    </source>
</reference>